<organism evidence="6 7">
    <name type="scientific">Pseudomonas oryzae</name>
    <dbReference type="NCBI Taxonomy" id="1392877"/>
    <lineage>
        <taxon>Bacteria</taxon>
        <taxon>Pseudomonadati</taxon>
        <taxon>Pseudomonadota</taxon>
        <taxon>Gammaproteobacteria</taxon>
        <taxon>Pseudomonadales</taxon>
        <taxon>Pseudomonadaceae</taxon>
        <taxon>Pseudomonas</taxon>
    </lineage>
</organism>
<gene>
    <name evidence="6" type="ORF">SAMN05216221_2170</name>
</gene>
<dbReference type="CDD" id="cd07199">
    <property type="entry name" value="Pat17_PNPLA8_PNPLA9_like"/>
    <property type="match status" value="1"/>
</dbReference>
<name>A0A1H1TI33_9PSED</name>
<protein>
    <submittedName>
        <fullName evidence="6">Patatin-like phospholipase</fullName>
    </submittedName>
</protein>
<dbReference type="OrthoDB" id="9807112at2"/>
<feature type="active site" description="Proton acceptor" evidence="4">
    <location>
        <position position="174"/>
    </location>
</feature>
<feature type="short sequence motif" description="DGA/G" evidence="4">
    <location>
        <begin position="174"/>
        <end position="176"/>
    </location>
</feature>
<dbReference type="PANTHER" id="PTHR24185">
    <property type="entry name" value="CALCIUM-INDEPENDENT PHOSPHOLIPASE A2-GAMMA"/>
    <property type="match status" value="1"/>
</dbReference>
<evidence type="ECO:0000313" key="6">
    <source>
        <dbReference type="EMBL" id="SDS59854.1"/>
    </source>
</evidence>
<feature type="short sequence motif" description="GXGXXG" evidence="4">
    <location>
        <begin position="13"/>
        <end position="18"/>
    </location>
</feature>
<dbReference type="EMBL" id="LT629751">
    <property type="protein sequence ID" value="SDS59854.1"/>
    <property type="molecule type" value="Genomic_DNA"/>
</dbReference>
<dbReference type="GO" id="GO:0047499">
    <property type="term" value="F:calcium-independent phospholipase A2 activity"/>
    <property type="evidence" value="ECO:0007669"/>
    <property type="project" value="TreeGrafter"/>
</dbReference>
<reference evidence="7" key="1">
    <citation type="submission" date="2016-10" db="EMBL/GenBank/DDBJ databases">
        <authorList>
            <person name="Varghese N."/>
            <person name="Submissions S."/>
        </authorList>
    </citation>
    <scope>NUCLEOTIDE SEQUENCE [LARGE SCALE GENOMIC DNA]</scope>
    <source>
        <strain evidence="7">KCTC 32247</strain>
    </source>
</reference>
<feature type="active site" description="Nucleophile" evidence="4">
    <location>
        <position position="47"/>
    </location>
</feature>
<dbReference type="STRING" id="1392877.SAMN05216221_2170"/>
<evidence type="ECO:0000313" key="7">
    <source>
        <dbReference type="Proteomes" id="UP000243359"/>
    </source>
</evidence>
<dbReference type="AlphaFoldDB" id="A0A1H1TI33"/>
<dbReference type="Proteomes" id="UP000243359">
    <property type="component" value="Chromosome I"/>
</dbReference>
<dbReference type="Pfam" id="PF01734">
    <property type="entry name" value="Patatin"/>
    <property type="match status" value="1"/>
</dbReference>
<feature type="domain" description="PNPLA" evidence="5">
    <location>
        <begin position="9"/>
        <end position="187"/>
    </location>
</feature>
<dbReference type="RefSeq" id="WP_090348961.1">
    <property type="nucleotide sequence ID" value="NZ_LT629751.1"/>
</dbReference>
<evidence type="ECO:0000256" key="4">
    <source>
        <dbReference type="PROSITE-ProRule" id="PRU01161"/>
    </source>
</evidence>
<feature type="short sequence motif" description="GXSXG" evidence="4">
    <location>
        <begin position="45"/>
        <end position="49"/>
    </location>
</feature>
<evidence type="ECO:0000256" key="1">
    <source>
        <dbReference type="ARBA" id="ARBA00022801"/>
    </source>
</evidence>
<evidence type="ECO:0000256" key="3">
    <source>
        <dbReference type="ARBA" id="ARBA00023098"/>
    </source>
</evidence>
<dbReference type="PANTHER" id="PTHR24185:SF1">
    <property type="entry name" value="CALCIUM-INDEPENDENT PHOSPHOLIPASE A2-GAMMA"/>
    <property type="match status" value="1"/>
</dbReference>
<dbReference type="PROSITE" id="PS51635">
    <property type="entry name" value="PNPLA"/>
    <property type="match status" value="1"/>
</dbReference>
<evidence type="ECO:0000256" key="2">
    <source>
        <dbReference type="ARBA" id="ARBA00022963"/>
    </source>
</evidence>
<keyword evidence="2 4" id="KW-0442">Lipid degradation</keyword>
<dbReference type="GO" id="GO:0016020">
    <property type="term" value="C:membrane"/>
    <property type="evidence" value="ECO:0007669"/>
    <property type="project" value="TreeGrafter"/>
</dbReference>
<dbReference type="InterPro" id="IPR016035">
    <property type="entry name" value="Acyl_Trfase/lysoPLipase"/>
</dbReference>
<proteinExistence type="predicted"/>
<keyword evidence="7" id="KW-1185">Reference proteome</keyword>
<dbReference type="GO" id="GO:0019369">
    <property type="term" value="P:arachidonate metabolic process"/>
    <property type="evidence" value="ECO:0007669"/>
    <property type="project" value="TreeGrafter"/>
</dbReference>
<keyword evidence="3 4" id="KW-0443">Lipid metabolism</keyword>
<dbReference type="InterPro" id="IPR002641">
    <property type="entry name" value="PNPLA_dom"/>
</dbReference>
<keyword evidence="1 4" id="KW-0378">Hydrolase</keyword>
<sequence length="336" mass="36554">MTSGSFQILALSGGGYRGLYTATILAELERELGGPIARHFDLIAGTSIGGILALAIANEIPASNLVKMFVKKGTDIFKPRTRLPLFKSTFSSDELKKVISATDMLGERLLGECLHPVIIPAINYSTGKPVLFKTPHNESFRFDHLHKMVDVGLATSAAPTYFPRHFFQHNQYVDGGLFANAPGLLAVHEAETFLGADVSQLKLLSIGTMSSKFTVNPKSNRDGGAIDWGSGNPAKAAQRLFGLSISVQESLCDFMLMHRLGDRYTHIDEDLTDDRSKAVALDKADKNAQEVLRGAGLEKAKSCLGDPKFMSLFAHQAAEPKFYYGAHAQPQEECHA</sequence>
<dbReference type="SUPFAM" id="SSF52151">
    <property type="entry name" value="FabD/lysophospholipase-like"/>
    <property type="match status" value="1"/>
</dbReference>
<evidence type="ECO:0000259" key="5">
    <source>
        <dbReference type="PROSITE" id="PS51635"/>
    </source>
</evidence>
<dbReference type="Gene3D" id="3.40.1090.10">
    <property type="entry name" value="Cytosolic phospholipase A2 catalytic domain"/>
    <property type="match status" value="1"/>
</dbReference>
<accession>A0A1H1TI33</accession>
<dbReference type="NCBIfam" id="NF041079">
    <property type="entry name" value="CBASS_lipase"/>
    <property type="match status" value="1"/>
</dbReference>
<dbReference type="GO" id="GO:0016042">
    <property type="term" value="P:lipid catabolic process"/>
    <property type="evidence" value="ECO:0007669"/>
    <property type="project" value="UniProtKB-UniRule"/>
</dbReference>